<keyword evidence="2" id="KW-0812">Transmembrane</keyword>
<accession>A0A4R0KVJ1</accession>
<feature type="region of interest" description="Disordered" evidence="1">
    <location>
        <begin position="1"/>
        <end position="21"/>
    </location>
</feature>
<reference evidence="3 4" key="1">
    <citation type="submission" date="2019-02" db="EMBL/GenBank/DDBJ databases">
        <title>Kribbella capetownensis sp. nov. and Kribbella speibonae sp. nov., isolated from soil.</title>
        <authorList>
            <person name="Curtis S.M."/>
            <person name="Norton I."/>
            <person name="Everest G.J."/>
            <person name="Meyers P.R."/>
        </authorList>
    </citation>
    <scope>NUCLEOTIDE SEQUENCE [LARGE SCALE GENOMIC DNA]</scope>
    <source>
        <strain evidence="3 4">NRRL B-24813</strain>
    </source>
</reference>
<gene>
    <name evidence="3" type="ORF">E0H73_09790</name>
</gene>
<protein>
    <submittedName>
        <fullName evidence="3">Uncharacterized protein</fullName>
    </submittedName>
</protein>
<organism evidence="3 4">
    <name type="scientific">Kribbella pittospori</name>
    <dbReference type="NCBI Taxonomy" id="722689"/>
    <lineage>
        <taxon>Bacteria</taxon>
        <taxon>Bacillati</taxon>
        <taxon>Actinomycetota</taxon>
        <taxon>Actinomycetes</taxon>
        <taxon>Propionibacteriales</taxon>
        <taxon>Kribbellaceae</taxon>
        <taxon>Kribbella</taxon>
    </lineage>
</organism>
<keyword evidence="2" id="KW-1133">Transmembrane helix</keyword>
<evidence type="ECO:0000256" key="2">
    <source>
        <dbReference type="SAM" id="Phobius"/>
    </source>
</evidence>
<dbReference type="AlphaFoldDB" id="A0A4R0KVJ1"/>
<proteinExistence type="predicted"/>
<comment type="caution">
    <text evidence="3">The sequence shown here is derived from an EMBL/GenBank/DDBJ whole genome shotgun (WGS) entry which is preliminary data.</text>
</comment>
<evidence type="ECO:0000256" key="1">
    <source>
        <dbReference type="SAM" id="MobiDB-lite"/>
    </source>
</evidence>
<keyword evidence="2" id="KW-0472">Membrane</keyword>
<evidence type="ECO:0000313" key="3">
    <source>
        <dbReference type="EMBL" id="TCC64659.1"/>
    </source>
</evidence>
<name>A0A4R0KVJ1_9ACTN</name>
<feature type="compositionally biased region" description="Pro residues" evidence="1">
    <location>
        <begin position="1"/>
        <end position="14"/>
    </location>
</feature>
<feature type="transmembrane region" description="Helical" evidence="2">
    <location>
        <begin position="70"/>
        <end position="90"/>
    </location>
</feature>
<dbReference type="OrthoDB" id="5111891at2"/>
<dbReference type="Proteomes" id="UP000291144">
    <property type="component" value="Unassembled WGS sequence"/>
</dbReference>
<evidence type="ECO:0000313" key="4">
    <source>
        <dbReference type="Proteomes" id="UP000291144"/>
    </source>
</evidence>
<dbReference type="RefSeq" id="WP_131353163.1">
    <property type="nucleotide sequence ID" value="NZ_SJKB01000002.1"/>
</dbReference>
<dbReference type="EMBL" id="SJKB01000002">
    <property type="protein sequence ID" value="TCC64659.1"/>
    <property type="molecule type" value="Genomic_DNA"/>
</dbReference>
<keyword evidence="4" id="KW-1185">Reference proteome</keyword>
<sequence>MTESPMPFPLPVPHPQSQQRLPGGPVLVTIGDISVEQLRIVSPAGILPTRGANWWAMDMSRTEERIPGRAIALAIVFALACLLGLLFLLCKERTTIGFVQVSVQSGGRTHTTHVRVNSAHQAADVLARVNYARTVCL</sequence>